<dbReference type="CDD" id="cd11548">
    <property type="entry name" value="NodZ_like"/>
    <property type="match status" value="1"/>
</dbReference>
<evidence type="ECO:0000313" key="1">
    <source>
        <dbReference type="EMBL" id="RGS39655.1"/>
    </source>
</evidence>
<sequence>MIIIEPCAGLGNRLLALTSAYELAEKLGRELLVIWKSEIGCQIRSEELFLFDGVKVINISESGWKQDFAGTLRGNAVKKKYRGSADRFVECDEVEVWKKEGGFARVEQEIAKTSRIYIKSYTNLCEITPDSFRFLTPSAAVEARGREVFARITKERTVGVHIRRTDHTDAIANSPLELFTDRMKREIEEKDANFYVTTDDARVMDELKQAFPAERLVIYENKVLDRDSREGIQDALVDMLCLSKCSRIIGSYRSTFSLIPSIMGNIPLEMMIKD</sequence>
<dbReference type="Gene3D" id="3.40.50.11340">
    <property type="match status" value="1"/>
</dbReference>
<dbReference type="EMBL" id="QRVL01000008">
    <property type="protein sequence ID" value="RGS39655.1"/>
    <property type="molecule type" value="Genomic_DNA"/>
</dbReference>
<reference evidence="1 2" key="1">
    <citation type="submission" date="2018-08" db="EMBL/GenBank/DDBJ databases">
        <title>A genome reference for cultivated species of the human gut microbiota.</title>
        <authorList>
            <person name="Zou Y."/>
            <person name="Xue W."/>
            <person name="Luo G."/>
        </authorList>
    </citation>
    <scope>NUCLEOTIDE SEQUENCE [LARGE SCALE GENOMIC DNA]</scope>
    <source>
        <strain evidence="1 2">AF22-12AC</strain>
    </source>
</reference>
<protein>
    <submittedName>
        <fullName evidence="1">Nodulation protein Z (NodZ)</fullName>
    </submittedName>
</protein>
<comment type="caution">
    <text evidence="1">The sequence shown here is derived from an EMBL/GenBank/DDBJ whole genome shotgun (WGS) entry which is preliminary data.</text>
</comment>
<accession>A0A395V8N0</accession>
<evidence type="ECO:0000313" key="2">
    <source>
        <dbReference type="Proteomes" id="UP000266172"/>
    </source>
</evidence>
<organism evidence="1 2">
    <name type="scientific">Roseburia hominis</name>
    <dbReference type="NCBI Taxonomy" id="301301"/>
    <lineage>
        <taxon>Bacteria</taxon>
        <taxon>Bacillati</taxon>
        <taxon>Bacillota</taxon>
        <taxon>Clostridia</taxon>
        <taxon>Lachnospirales</taxon>
        <taxon>Lachnospiraceae</taxon>
        <taxon>Roseburia</taxon>
    </lineage>
</organism>
<gene>
    <name evidence="1" type="ORF">DWX93_10535</name>
</gene>
<dbReference type="Proteomes" id="UP000266172">
    <property type="component" value="Unassembled WGS sequence"/>
</dbReference>
<dbReference type="Gene3D" id="3.40.50.11350">
    <property type="match status" value="1"/>
</dbReference>
<name>A0A395V8N0_9FIRM</name>
<proteinExistence type="predicted"/>
<dbReference type="AlphaFoldDB" id="A0A395V8N0"/>
<dbReference type="RefSeq" id="WP_118097610.1">
    <property type="nucleotide sequence ID" value="NZ_CAUGCI010000002.1"/>
</dbReference>